<keyword evidence="1" id="KW-1133">Transmembrane helix</keyword>
<accession>A0A1T4QGV1</accession>
<feature type="transmembrane region" description="Helical" evidence="1">
    <location>
        <begin position="6"/>
        <end position="27"/>
    </location>
</feature>
<evidence type="ECO:0000313" key="2">
    <source>
        <dbReference type="EMBL" id="SKA02949.1"/>
    </source>
</evidence>
<evidence type="ECO:0000256" key="1">
    <source>
        <dbReference type="SAM" id="Phobius"/>
    </source>
</evidence>
<dbReference type="RefSeq" id="WP_078665720.1">
    <property type="nucleotide sequence ID" value="NZ_FUXM01000018.1"/>
</dbReference>
<reference evidence="3" key="1">
    <citation type="submission" date="2017-02" db="EMBL/GenBank/DDBJ databases">
        <authorList>
            <person name="Varghese N."/>
            <person name="Submissions S."/>
        </authorList>
    </citation>
    <scope>NUCLEOTIDE SEQUENCE [LARGE SCALE GENOMIC DNA]</scope>
    <source>
        <strain evidence="3">DSM 16521</strain>
    </source>
</reference>
<dbReference type="AlphaFoldDB" id="A0A1T4QGV1"/>
<keyword evidence="3" id="KW-1185">Reference proteome</keyword>
<gene>
    <name evidence="2" type="ORF">SAMN02745885_01674</name>
</gene>
<name>A0A1T4QGV1_9FIRM</name>
<dbReference type="Proteomes" id="UP000189933">
    <property type="component" value="Unassembled WGS sequence"/>
</dbReference>
<feature type="transmembrane region" description="Helical" evidence="1">
    <location>
        <begin position="68"/>
        <end position="88"/>
    </location>
</feature>
<sequence length="140" mass="16646">MIVDNFLYVLIILYLTLALGIFIKIYLKGVRGFTLFIHPFIMPIIIFDSGIKFAFHEAIKQATPWQKLRVFILLFKAVIIMFPIIVGVSGKHIYDTQLEIAEKMKKRKPKERRLHLREQLSDQNKFTKNFLKQQHHMYCH</sequence>
<keyword evidence="1" id="KW-0472">Membrane</keyword>
<evidence type="ECO:0000313" key="3">
    <source>
        <dbReference type="Proteomes" id="UP000189933"/>
    </source>
</evidence>
<protein>
    <submittedName>
        <fullName evidence="2">Uncharacterized protein</fullName>
    </submittedName>
</protein>
<dbReference type="EMBL" id="FUXM01000018">
    <property type="protein sequence ID" value="SKA02949.1"/>
    <property type="molecule type" value="Genomic_DNA"/>
</dbReference>
<keyword evidence="1" id="KW-0812">Transmembrane</keyword>
<proteinExistence type="predicted"/>
<feature type="transmembrane region" description="Helical" evidence="1">
    <location>
        <begin position="34"/>
        <end position="56"/>
    </location>
</feature>
<organism evidence="2 3">
    <name type="scientific">Carboxydocella sporoproducens DSM 16521</name>
    <dbReference type="NCBI Taxonomy" id="1121270"/>
    <lineage>
        <taxon>Bacteria</taxon>
        <taxon>Bacillati</taxon>
        <taxon>Bacillota</taxon>
        <taxon>Clostridia</taxon>
        <taxon>Eubacteriales</taxon>
        <taxon>Clostridiales Family XVI. Incertae Sedis</taxon>
        <taxon>Carboxydocella</taxon>
    </lineage>
</organism>